<feature type="chain" id="PRO_5040304105" evidence="2">
    <location>
        <begin position="21"/>
        <end position="229"/>
    </location>
</feature>
<evidence type="ECO:0000256" key="2">
    <source>
        <dbReference type="SAM" id="SignalP"/>
    </source>
</evidence>
<sequence>MRSILFITFAISCLIGSNLARPTKPADKSVEEIDHIAKKVENKVEQIKRDLPLVGDLPSNLPGIGGGGLGLGDSEPSGEPAPKQSKTDAYTDAPSDQGSLKKRGVLSRKMKRGSGGPLDGLPVSLAGGLPVVGDITKGGLPTGALGGLPIAGAGSKGGLPDVGGITSGLPLPPLGGSGEAEEPAPEKPAPKKPAPQSPADQNAAKKAHGTAKKTAATASDVADDTTAAK</sequence>
<dbReference type="AlphaFoldDB" id="A0A9P7BV79"/>
<evidence type="ECO:0000256" key="1">
    <source>
        <dbReference type="SAM" id="MobiDB-lite"/>
    </source>
</evidence>
<comment type="caution">
    <text evidence="3">The sequence shown here is derived from an EMBL/GenBank/DDBJ whole genome shotgun (WGS) entry which is preliminary data.</text>
</comment>
<feature type="compositionally biased region" description="Low complexity" evidence="1">
    <location>
        <begin position="212"/>
        <end position="229"/>
    </location>
</feature>
<protein>
    <submittedName>
        <fullName evidence="3">Uncharacterized protein</fullName>
    </submittedName>
</protein>
<proteinExistence type="predicted"/>
<gene>
    <name evidence="3" type="ORF">G6F64_002912</name>
</gene>
<feature type="region of interest" description="Disordered" evidence="1">
    <location>
        <begin position="146"/>
        <end position="229"/>
    </location>
</feature>
<name>A0A9P7BV79_RHIOR</name>
<feature type="signal peptide" evidence="2">
    <location>
        <begin position="1"/>
        <end position="20"/>
    </location>
</feature>
<evidence type="ECO:0000313" key="4">
    <source>
        <dbReference type="Proteomes" id="UP000716291"/>
    </source>
</evidence>
<reference evidence="3" key="1">
    <citation type="journal article" date="2020" name="Microb. Genom.">
        <title>Genetic diversity of clinical and environmental Mucorales isolates obtained from an investigation of mucormycosis cases among solid organ transplant recipients.</title>
        <authorList>
            <person name="Nguyen M.H."/>
            <person name="Kaul D."/>
            <person name="Muto C."/>
            <person name="Cheng S.J."/>
            <person name="Richter R.A."/>
            <person name="Bruno V.M."/>
            <person name="Liu G."/>
            <person name="Beyhan S."/>
            <person name="Sundermann A.J."/>
            <person name="Mounaud S."/>
            <person name="Pasculle A.W."/>
            <person name="Nierman W.C."/>
            <person name="Driscoll E."/>
            <person name="Cumbie R."/>
            <person name="Clancy C.J."/>
            <person name="Dupont C.L."/>
        </authorList>
    </citation>
    <scope>NUCLEOTIDE SEQUENCE</scope>
    <source>
        <strain evidence="3">GL11</strain>
    </source>
</reference>
<accession>A0A9P7BV79</accession>
<dbReference type="EMBL" id="JAANQT010000267">
    <property type="protein sequence ID" value="KAG1312569.1"/>
    <property type="molecule type" value="Genomic_DNA"/>
</dbReference>
<organism evidence="3 4">
    <name type="scientific">Rhizopus oryzae</name>
    <name type="common">Mucormycosis agent</name>
    <name type="synonym">Rhizopus arrhizus var. delemar</name>
    <dbReference type="NCBI Taxonomy" id="64495"/>
    <lineage>
        <taxon>Eukaryota</taxon>
        <taxon>Fungi</taxon>
        <taxon>Fungi incertae sedis</taxon>
        <taxon>Mucoromycota</taxon>
        <taxon>Mucoromycotina</taxon>
        <taxon>Mucoromycetes</taxon>
        <taxon>Mucorales</taxon>
        <taxon>Mucorineae</taxon>
        <taxon>Rhizopodaceae</taxon>
        <taxon>Rhizopus</taxon>
    </lineage>
</organism>
<feature type="compositionally biased region" description="Basic residues" evidence="1">
    <location>
        <begin position="100"/>
        <end position="112"/>
    </location>
</feature>
<dbReference type="Proteomes" id="UP000716291">
    <property type="component" value="Unassembled WGS sequence"/>
</dbReference>
<keyword evidence="4" id="KW-1185">Reference proteome</keyword>
<evidence type="ECO:0000313" key="3">
    <source>
        <dbReference type="EMBL" id="KAG1312569.1"/>
    </source>
</evidence>
<keyword evidence="2" id="KW-0732">Signal</keyword>
<feature type="region of interest" description="Disordered" evidence="1">
    <location>
        <begin position="64"/>
        <end position="123"/>
    </location>
</feature>